<feature type="compositionally biased region" description="Polar residues" evidence="1">
    <location>
        <begin position="136"/>
        <end position="146"/>
    </location>
</feature>
<feature type="region of interest" description="Disordered" evidence="1">
    <location>
        <begin position="117"/>
        <end position="146"/>
    </location>
</feature>
<reference evidence="3 4" key="1">
    <citation type="submission" date="2020-10" db="EMBL/GenBank/DDBJ databases">
        <title>Phylogeny of dyella-like bacteria.</title>
        <authorList>
            <person name="Fu J."/>
        </authorList>
    </citation>
    <scope>NUCLEOTIDE SEQUENCE [LARGE SCALE GENOMIC DNA]</scope>
    <source>
        <strain evidence="3 4">KACC 19113</strain>
    </source>
</reference>
<feature type="chain" id="PRO_5045695523" description="Periplasmic heavy metal sensor" evidence="2">
    <location>
        <begin position="29"/>
        <end position="146"/>
    </location>
</feature>
<feature type="region of interest" description="Disordered" evidence="1">
    <location>
        <begin position="27"/>
        <end position="53"/>
    </location>
</feature>
<comment type="caution">
    <text evidence="3">The sequence shown here is derived from an EMBL/GenBank/DDBJ whole genome shotgun (WGS) entry which is preliminary data.</text>
</comment>
<evidence type="ECO:0000256" key="2">
    <source>
        <dbReference type="SAM" id="SignalP"/>
    </source>
</evidence>
<feature type="compositionally biased region" description="Low complexity" evidence="1">
    <location>
        <begin position="27"/>
        <end position="42"/>
    </location>
</feature>
<keyword evidence="4" id="KW-1185">Reference proteome</keyword>
<organism evidence="3 4">
    <name type="scientific">Rhodanobacter hydrolyticus</name>
    <dbReference type="NCBI Taxonomy" id="2250595"/>
    <lineage>
        <taxon>Bacteria</taxon>
        <taxon>Pseudomonadati</taxon>
        <taxon>Pseudomonadota</taxon>
        <taxon>Gammaproteobacteria</taxon>
        <taxon>Lysobacterales</taxon>
        <taxon>Rhodanobacteraceae</taxon>
        <taxon>Rhodanobacter</taxon>
    </lineage>
</organism>
<sequence>MHTISLRLTVCALAFGLLVAAPLGAVSAQDDPPSASDAPAAPHRLPDPQKQAHRLAHKLGLDADQQSKLAAIFGNRQQQVAAVRADTTLSMRDRRTKLLAIHQDSESQIKALLSPTQQQQYAQLQQAMKAHREAQQESNQAAPESH</sequence>
<keyword evidence="2" id="KW-0732">Signal</keyword>
<proteinExistence type="predicted"/>
<protein>
    <recommendedName>
        <fullName evidence="5">Periplasmic heavy metal sensor</fullName>
    </recommendedName>
</protein>
<evidence type="ECO:0000256" key="1">
    <source>
        <dbReference type="SAM" id="MobiDB-lite"/>
    </source>
</evidence>
<evidence type="ECO:0008006" key="5">
    <source>
        <dbReference type="Google" id="ProtNLM"/>
    </source>
</evidence>
<feature type="compositionally biased region" description="Low complexity" evidence="1">
    <location>
        <begin position="117"/>
        <end position="127"/>
    </location>
</feature>
<dbReference type="RefSeq" id="WP_404614522.1">
    <property type="nucleotide sequence ID" value="NZ_JADIKK010000008.1"/>
</dbReference>
<dbReference type="EMBL" id="JADIKK010000008">
    <property type="protein sequence ID" value="MFK2878046.1"/>
    <property type="molecule type" value="Genomic_DNA"/>
</dbReference>
<dbReference type="Proteomes" id="UP001620339">
    <property type="component" value="Unassembled WGS sequence"/>
</dbReference>
<evidence type="ECO:0000313" key="4">
    <source>
        <dbReference type="Proteomes" id="UP001620339"/>
    </source>
</evidence>
<evidence type="ECO:0000313" key="3">
    <source>
        <dbReference type="EMBL" id="MFK2878046.1"/>
    </source>
</evidence>
<accession>A0ABW8J6Y4</accession>
<name>A0ABW8J6Y4_9GAMM</name>
<feature type="signal peptide" evidence="2">
    <location>
        <begin position="1"/>
        <end position="28"/>
    </location>
</feature>
<gene>
    <name evidence="3" type="ORF">ISP25_13280</name>
</gene>